<dbReference type="eggNOG" id="COG2207">
    <property type="taxonomic scope" value="Bacteria"/>
</dbReference>
<dbReference type="Proteomes" id="UP000014541">
    <property type="component" value="Unassembled WGS sequence"/>
</dbReference>
<evidence type="ECO:0000256" key="3">
    <source>
        <dbReference type="ARBA" id="ARBA00023163"/>
    </source>
</evidence>
<evidence type="ECO:0000313" key="5">
    <source>
        <dbReference type="EMBL" id="EPF32200.1"/>
    </source>
</evidence>
<dbReference type="InterPro" id="IPR020449">
    <property type="entry name" value="Tscrpt_reg_AraC-type_HTH"/>
</dbReference>
<accession>S3K3W2</accession>
<keyword evidence="3" id="KW-0804">Transcription</keyword>
<protein>
    <recommendedName>
        <fullName evidence="4">HTH araC/xylS-type domain-containing protein</fullName>
    </recommendedName>
</protein>
<feature type="domain" description="HTH araC/xylS-type" evidence="4">
    <location>
        <begin position="231"/>
        <end position="329"/>
    </location>
</feature>
<keyword evidence="2" id="KW-0238">DNA-binding</keyword>
<dbReference type="GO" id="GO:0003700">
    <property type="term" value="F:DNA-binding transcription factor activity"/>
    <property type="evidence" value="ECO:0007669"/>
    <property type="project" value="InterPro"/>
</dbReference>
<dbReference type="InterPro" id="IPR053142">
    <property type="entry name" value="PchR_regulatory_protein"/>
</dbReference>
<dbReference type="AlphaFoldDB" id="S3K3W2"/>
<dbReference type="GO" id="GO:0043565">
    <property type="term" value="F:sequence-specific DNA binding"/>
    <property type="evidence" value="ECO:0007669"/>
    <property type="project" value="InterPro"/>
</dbReference>
<name>S3K3W2_TREMA</name>
<dbReference type="InterPro" id="IPR018062">
    <property type="entry name" value="HTH_AraC-typ_CS"/>
</dbReference>
<dbReference type="EMBL" id="ATFF01000002">
    <property type="protein sequence ID" value="EPF32200.1"/>
    <property type="molecule type" value="Genomic_DNA"/>
</dbReference>
<comment type="caution">
    <text evidence="5">The sequence shown here is derived from an EMBL/GenBank/DDBJ whole genome shotgun (WGS) entry which is preliminary data.</text>
</comment>
<evidence type="ECO:0000256" key="2">
    <source>
        <dbReference type="ARBA" id="ARBA00023125"/>
    </source>
</evidence>
<dbReference type="Pfam" id="PF12833">
    <property type="entry name" value="HTH_18"/>
    <property type="match status" value="1"/>
</dbReference>
<keyword evidence="6" id="KW-1185">Reference proteome</keyword>
<dbReference type="PROSITE" id="PS00041">
    <property type="entry name" value="HTH_ARAC_FAMILY_1"/>
    <property type="match status" value="1"/>
</dbReference>
<keyword evidence="1" id="KW-0805">Transcription regulation</keyword>
<organism evidence="5 6">
    <name type="scientific">Treponema maltophilum ATCC 51939</name>
    <dbReference type="NCBI Taxonomy" id="1125699"/>
    <lineage>
        <taxon>Bacteria</taxon>
        <taxon>Pseudomonadati</taxon>
        <taxon>Spirochaetota</taxon>
        <taxon>Spirochaetia</taxon>
        <taxon>Spirochaetales</taxon>
        <taxon>Treponemataceae</taxon>
        <taxon>Treponema</taxon>
    </lineage>
</organism>
<dbReference type="PANTHER" id="PTHR47893:SF1">
    <property type="entry name" value="REGULATORY PROTEIN PCHR"/>
    <property type="match status" value="1"/>
</dbReference>
<gene>
    <name evidence="5" type="ORF">HMPREF9194_00195</name>
</gene>
<evidence type="ECO:0000256" key="1">
    <source>
        <dbReference type="ARBA" id="ARBA00023015"/>
    </source>
</evidence>
<dbReference type="RefSeq" id="WP_016524497.1">
    <property type="nucleotide sequence ID" value="NZ_KE332518.1"/>
</dbReference>
<dbReference type="PROSITE" id="PS01124">
    <property type="entry name" value="HTH_ARAC_FAMILY_2"/>
    <property type="match status" value="1"/>
</dbReference>
<dbReference type="OrthoDB" id="368428at2"/>
<dbReference type="PATRIC" id="fig|1125699.3.peg.196"/>
<proteinExistence type="predicted"/>
<evidence type="ECO:0000313" key="6">
    <source>
        <dbReference type="Proteomes" id="UP000014541"/>
    </source>
</evidence>
<reference evidence="5 6" key="1">
    <citation type="submission" date="2013-04" db="EMBL/GenBank/DDBJ databases">
        <title>The Genome Sequence of Treponema maltophilum ATCC 51939.</title>
        <authorList>
            <consortium name="The Broad Institute Genomics Platform"/>
            <person name="Earl A."/>
            <person name="Ward D."/>
            <person name="Feldgarden M."/>
            <person name="Gevers D."/>
            <person name="Leonetti C."/>
            <person name="Blanton J.M."/>
            <person name="Dewhirst F.E."/>
            <person name="Izard J."/>
            <person name="Walker B."/>
            <person name="Young S."/>
            <person name="Zeng Q."/>
            <person name="Gargeya S."/>
            <person name="Fitzgerald M."/>
            <person name="Haas B."/>
            <person name="Abouelleil A."/>
            <person name="Allen A.W."/>
            <person name="Alvarado L."/>
            <person name="Arachchi H.M."/>
            <person name="Berlin A.M."/>
            <person name="Chapman S.B."/>
            <person name="Gainer-Dewar J."/>
            <person name="Goldberg J."/>
            <person name="Griggs A."/>
            <person name="Gujja S."/>
            <person name="Hansen M."/>
            <person name="Howarth C."/>
            <person name="Imamovic A."/>
            <person name="Ireland A."/>
            <person name="Larimer J."/>
            <person name="McCowan C."/>
            <person name="Murphy C."/>
            <person name="Pearson M."/>
            <person name="Poon T.W."/>
            <person name="Priest M."/>
            <person name="Roberts A."/>
            <person name="Saif S."/>
            <person name="Shea T."/>
            <person name="Sisk P."/>
            <person name="Sykes S."/>
            <person name="Wortman J."/>
            <person name="Nusbaum C."/>
            <person name="Birren B."/>
        </authorList>
    </citation>
    <scope>NUCLEOTIDE SEQUENCE [LARGE SCALE GENOMIC DNA]</scope>
    <source>
        <strain evidence="5 6">ATCC 51939</strain>
    </source>
</reference>
<dbReference type="STRING" id="1125699.HMPREF9194_00195"/>
<dbReference type="Gene3D" id="1.10.10.60">
    <property type="entry name" value="Homeodomain-like"/>
    <property type="match status" value="1"/>
</dbReference>
<evidence type="ECO:0000259" key="4">
    <source>
        <dbReference type="PROSITE" id="PS01124"/>
    </source>
</evidence>
<dbReference type="InterPro" id="IPR009057">
    <property type="entry name" value="Homeodomain-like_sf"/>
</dbReference>
<dbReference type="SUPFAM" id="SSF46689">
    <property type="entry name" value="Homeodomain-like"/>
    <property type="match status" value="2"/>
</dbReference>
<dbReference type="PRINTS" id="PR00032">
    <property type="entry name" value="HTHARAC"/>
</dbReference>
<dbReference type="HOGENOM" id="CLU_052345_4_1_12"/>
<dbReference type="SMART" id="SM00342">
    <property type="entry name" value="HTH_ARAC"/>
    <property type="match status" value="1"/>
</dbReference>
<dbReference type="InterPro" id="IPR018060">
    <property type="entry name" value="HTH_AraC"/>
</dbReference>
<dbReference type="PANTHER" id="PTHR47893">
    <property type="entry name" value="REGULATORY PROTEIN PCHR"/>
    <property type="match status" value="1"/>
</dbReference>
<sequence length="329" mass="37397">MRSALAIKQIDDYDYILREQFGFTCADGACCKTYTIPEEIGRGTIRNIFPCGNAGLSIIHIKLKYPLIMNYDGYDSAFETTCCFRGHIAYCETGVIDTCLSPNELGIYIKQKSRGMMMYPSGEEILAVSLFGTGEFKKLLPFCREETKEKTKTKETDGLVHWLMRPKKVEIPLKNLFRLILDTSIDAAAQPLFYEGIVKTLLTLLYRRYILNPSRGIVGAAMPSPDYAAVLCAHDILSERYTDPPTIPELARLVFLNENRLKRGFKELFGKTIHQFTNTLKMETAQSLLEDEDKTVSQIAYEVGYVNVSHFSHAFRQIYGKNPSDFRKP</sequence>